<dbReference type="STRING" id="29542.A6070_09425"/>
<dbReference type="OrthoDB" id="6101900at2"/>
<evidence type="ECO:0000256" key="1">
    <source>
        <dbReference type="SAM" id="SignalP"/>
    </source>
</evidence>
<feature type="signal peptide" evidence="1">
    <location>
        <begin position="1"/>
        <end position="21"/>
    </location>
</feature>
<dbReference type="Proteomes" id="UP000182264">
    <property type="component" value="Chromosome"/>
</dbReference>
<sequence length="196" mass="21486">MAKRIFFICMALLFAASSASAKPYLSLGGMWVDLSDADVRAPGPDWDVAFDDGWGAFVAVGKQFERFRLEGEVAYRRNDIDGIGIGGIKAGRGDKVEVMSGMVNAYLDFDLLQFRPFIGLGVGMASIDADLGTVTGFGRVDDDDDVFAWQAMVGLSFAMQSVVFDVGYRYFDAENPKFGNFTGEYEGHNIYVGIRF</sequence>
<organism evidence="2 3">
    <name type="scientific">Syntrophotalea acetylenica</name>
    <name type="common">Pelobacter acetylenicus</name>
    <dbReference type="NCBI Taxonomy" id="29542"/>
    <lineage>
        <taxon>Bacteria</taxon>
        <taxon>Pseudomonadati</taxon>
        <taxon>Thermodesulfobacteriota</taxon>
        <taxon>Desulfuromonadia</taxon>
        <taxon>Desulfuromonadales</taxon>
        <taxon>Syntrophotaleaceae</taxon>
        <taxon>Syntrophotalea</taxon>
    </lineage>
</organism>
<dbReference type="SUPFAM" id="SSF56925">
    <property type="entry name" value="OMPA-like"/>
    <property type="match status" value="1"/>
</dbReference>
<name>A0A1L3GCQ9_SYNAC</name>
<reference evidence="2 3" key="1">
    <citation type="journal article" date="2017" name="Genome Announc.">
        <title>Complete Genome Sequences of Two Acetylene-Fermenting Pelobacter acetylenicus Strains.</title>
        <authorList>
            <person name="Sutton J.M."/>
            <person name="Baesman S.M."/>
            <person name="Fierst J.L."/>
            <person name="Poret-Peterson A.T."/>
            <person name="Oremland R.S."/>
            <person name="Dunlap D.S."/>
            <person name="Akob D.M."/>
        </authorList>
    </citation>
    <scope>NUCLEOTIDE SEQUENCE [LARGE SCALE GENOMIC DNA]</scope>
    <source>
        <strain evidence="2 3">DSM 3247</strain>
    </source>
</reference>
<feature type="chain" id="PRO_5012408267" evidence="1">
    <location>
        <begin position="22"/>
        <end position="196"/>
    </location>
</feature>
<evidence type="ECO:0000313" key="3">
    <source>
        <dbReference type="Proteomes" id="UP000182264"/>
    </source>
</evidence>
<gene>
    <name evidence="2" type="ORF">A7E75_00815</name>
</gene>
<proteinExistence type="predicted"/>
<keyword evidence="3" id="KW-1185">Reference proteome</keyword>
<accession>A0A1L3GCQ9</accession>
<dbReference type="RefSeq" id="WP_072285535.1">
    <property type="nucleotide sequence ID" value="NZ_CP015455.1"/>
</dbReference>
<keyword evidence="1" id="KW-0732">Signal</keyword>
<dbReference type="AlphaFoldDB" id="A0A1L3GCQ9"/>
<evidence type="ECO:0000313" key="2">
    <source>
        <dbReference type="EMBL" id="APG23726.1"/>
    </source>
</evidence>
<protein>
    <submittedName>
        <fullName evidence="2">Uncharacterized protein</fullName>
    </submittedName>
</protein>
<dbReference type="InterPro" id="IPR011250">
    <property type="entry name" value="OMP/PagP_B-barrel"/>
</dbReference>
<dbReference type="Gene3D" id="2.40.160.20">
    <property type="match status" value="1"/>
</dbReference>
<dbReference type="EMBL" id="CP015518">
    <property type="protein sequence ID" value="APG23726.1"/>
    <property type="molecule type" value="Genomic_DNA"/>
</dbReference>
<dbReference type="KEGG" id="pace:A6070_09425"/>